<dbReference type="VEuPathDB" id="AmoebaDB:KM1_122740"/>
<accession>A0A175JS48</accession>
<dbReference type="Proteomes" id="UP000078387">
    <property type="component" value="Unassembled WGS sequence"/>
</dbReference>
<dbReference type="VEuPathDB" id="AmoebaDB:EHI8A_066490"/>
<proteinExistence type="predicted"/>
<evidence type="ECO:0000313" key="2">
    <source>
        <dbReference type="EMBL" id="GAT96266.1"/>
    </source>
</evidence>
<dbReference type="VEuPathDB" id="AmoebaDB:EHI_042130"/>
<reference evidence="2 3" key="1">
    <citation type="submission" date="2016-05" db="EMBL/GenBank/DDBJ databases">
        <title>First whole genome sequencing of Entamoeba histolytica HM1:IMSS-clone-6.</title>
        <authorList>
            <person name="Mukherjee Avik.K."/>
            <person name="Izumyama S."/>
            <person name="Nakada-Tsukui K."/>
            <person name="Nozaki T."/>
        </authorList>
    </citation>
    <scope>NUCLEOTIDE SEQUENCE [LARGE SCALE GENOMIC DNA]</scope>
    <source>
        <strain evidence="2 3">HM1:IMSS clone 6</strain>
    </source>
</reference>
<dbReference type="AlphaFoldDB" id="A0A175JS48"/>
<evidence type="ECO:0000256" key="1">
    <source>
        <dbReference type="SAM" id="MobiDB-lite"/>
    </source>
</evidence>
<protein>
    <submittedName>
        <fullName evidence="2">Uncharacterized protein</fullName>
    </submittedName>
</protein>
<name>A0A175JS48_ENTHI</name>
<feature type="region of interest" description="Disordered" evidence="1">
    <location>
        <begin position="473"/>
        <end position="494"/>
    </location>
</feature>
<dbReference type="VEuPathDB" id="AmoebaDB:EHI5A_095440"/>
<dbReference type="EMBL" id="BDEQ01000001">
    <property type="protein sequence ID" value="GAT96266.1"/>
    <property type="molecule type" value="Genomic_DNA"/>
</dbReference>
<sequence>MQQQTNSATFFEGILNSLQLSNCDKLQTLIRLNNSLTSIETISPPSFILLTKLLEWLQRSLERRLPSTQYVIITYSLIFKLIRLLLNDKSIQKPNISALIRACVESMSHYSVLSLNISLFSHSLQLISKLIRFYPQLFNLFYSSFRDLCIQPYIGRFTPIQLENVSILVEFHVSKIVEIAIEHNATASIPMLYPVTSLFNVHSEPPPSNCRVVKKIVDRYPGIERLSGDQLAEILINIIERPVPDFPYRYNMPPIMMSHFYSIWTAFINKMEEGMIEEEDRENDRFQDKEKEVVTNRLISMEEIKLEEQEEVEVVNTNLIDLQRDDTLVTVVEFATDSVVRLCHSYEQSCHPDEKRLCEKVVSDILLMLIKEVDLETIRLEDKTLVDYLIYFTTKDNCKNIKLIIFLMFELYLRKYNELYLAIFKKVLFELIHPPQPGLITFFNQIPLIPRDIEEIDNILSLLRIEKHMEEEETNNSLQNNQINEQNKKEEESPKKEEKKIEIIISDNEENNEIVKKVVDFTIRIIKQTPQSYIVLLPLLTKHLYCYPIDLQINVITRICTEIYPFIPGGFRNGIVPILKLICESNEYEYTMAIVRLLYAMCLYQNDLLIEIIKQLQDIIVTDTFIDAFFGNLTSLLKPLVYIIFEEQNFIQYVHFISTNDNKLNQYKITLLENICDFYLPSLPEHQCSVRVQTLVNVILSYFLKEPMKYSQFVVSILPVLNPPYFKQIFSWLISNLESQPKYIEIIFDRIISSRASRYKFEDIIINLIDSKTSHLVEYVELLCSVVKNHPNTSLRTKINFMQSMDILISKKTDTSTCLLCLVNIIKLSTGIKYITLIDKLLRVIKTSEITDTILPVFVELIELTIPSGIHLLMLLSEERIRGVMNEHPKIVQIIRELPRQDYDKLDKTVRKVIESLIKPN</sequence>
<dbReference type="VEuPathDB" id="AmoebaDB:EHI7A_063340"/>
<organism evidence="2 3">
    <name type="scientific">Entamoeba histolytica</name>
    <dbReference type="NCBI Taxonomy" id="5759"/>
    <lineage>
        <taxon>Eukaryota</taxon>
        <taxon>Amoebozoa</taxon>
        <taxon>Evosea</taxon>
        <taxon>Archamoebae</taxon>
        <taxon>Mastigamoebida</taxon>
        <taxon>Entamoebidae</taxon>
        <taxon>Entamoeba</taxon>
    </lineage>
</organism>
<evidence type="ECO:0000313" key="3">
    <source>
        <dbReference type="Proteomes" id="UP000078387"/>
    </source>
</evidence>
<dbReference type="eggNOG" id="ENOG502RH4T">
    <property type="taxonomic scope" value="Eukaryota"/>
</dbReference>
<gene>
    <name evidence="2" type="ORF">CL6EHI_042130</name>
</gene>
<comment type="caution">
    <text evidence="2">The sequence shown here is derived from an EMBL/GenBank/DDBJ whole genome shotgun (WGS) entry which is preliminary data.</text>
</comment>